<dbReference type="GO" id="GO:0000795">
    <property type="term" value="C:synaptonemal complex"/>
    <property type="evidence" value="ECO:0007669"/>
    <property type="project" value="InterPro"/>
</dbReference>
<dbReference type="PANTHER" id="PTHR14305">
    <property type="entry name" value="E3 UBIQUITIN-PROTEIN LIGASE CCNB1IP1"/>
    <property type="match status" value="1"/>
</dbReference>
<keyword evidence="2" id="KW-1185">Reference proteome</keyword>
<accession>A0A177ETE5</accession>
<dbReference type="AlphaFoldDB" id="A0A177ETE5"/>
<dbReference type="InterPro" id="IPR042448">
    <property type="entry name" value="CCNB1IP1"/>
</dbReference>
<dbReference type="RefSeq" id="XP_022506284.1">
    <property type="nucleotide sequence ID" value="XM_022661402.1"/>
</dbReference>
<reference evidence="1 2" key="1">
    <citation type="submission" date="2016-03" db="EMBL/GenBank/DDBJ databases">
        <title>Draft genome sequence of the Fonsecaea monophora CBS 269.37.</title>
        <authorList>
            <person name="Bombassaro A."/>
            <person name="Vinicius W.A."/>
            <person name="De Hoog S."/>
            <person name="Sun J."/>
            <person name="Souza E.M."/>
            <person name="Raittz R.T."/>
            <person name="Costa F."/>
            <person name="Leao A.C."/>
            <person name="Tadra-Sfeir M.Z."/>
            <person name="Baura V."/>
            <person name="Balsanelli E."/>
            <person name="Pedrosa F.O."/>
            <person name="Moreno L.F."/>
            <person name="Steffens M.B."/>
            <person name="Xi L."/>
            <person name="Bocca A.L."/>
            <person name="Felipe M.S."/>
            <person name="Teixeira M."/>
            <person name="Telles Filho F.Q."/>
            <person name="Azevedo C.M."/>
            <person name="Gomes R."/>
            <person name="Vicente V.A."/>
        </authorList>
    </citation>
    <scope>NUCLEOTIDE SEQUENCE [LARGE SCALE GENOMIC DNA]</scope>
    <source>
        <strain evidence="1 2">CBS 269.37</strain>
    </source>
</reference>
<dbReference type="GO" id="GO:0007131">
    <property type="term" value="P:reciprocal meiotic recombination"/>
    <property type="evidence" value="ECO:0007669"/>
    <property type="project" value="InterPro"/>
</dbReference>
<dbReference type="GeneID" id="34606605"/>
<evidence type="ECO:0000313" key="2">
    <source>
        <dbReference type="Proteomes" id="UP000077002"/>
    </source>
</evidence>
<gene>
    <name evidence="1" type="ORF">AYO21_11512</name>
</gene>
<organism evidence="1 2">
    <name type="scientific">Fonsecaea monophora</name>
    <dbReference type="NCBI Taxonomy" id="254056"/>
    <lineage>
        <taxon>Eukaryota</taxon>
        <taxon>Fungi</taxon>
        <taxon>Dikarya</taxon>
        <taxon>Ascomycota</taxon>
        <taxon>Pezizomycotina</taxon>
        <taxon>Eurotiomycetes</taxon>
        <taxon>Chaetothyriomycetidae</taxon>
        <taxon>Chaetothyriales</taxon>
        <taxon>Herpotrichiellaceae</taxon>
        <taxon>Fonsecaea</taxon>
    </lineage>
</organism>
<comment type="caution">
    <text evidence="1">The sequence shown here is derived from an EMBL/GenBank/DDBJ whole genome shotgun (WGS) entry which is preliminary data.</text>
</comment>
<dbReference type="EMBL" id="LVKK01000164">
    <property type="protein sequence ID" value="OAG34332.1"/>
    <property type="molecule type" value="Genomic_DNA"/>
</dbReference>
<dbReference type="OrthoDB" id="441210at2759"/>
<dbReference type="Proteomes" id="UP000077002">
    <property type="component" value="Unassembled WGS sequence"/>
</dbReference>
<sequence length="292" mass="32217">MSFYDNSELSVISTMMNISAAEDRSVVDLQKIFHVSHNHSSMCRKSPVERVRLRVQLAGDVQIQQHQLDRPHDLSGGGGGGVQITTRTDLSLLYSGGGAETSLFAIEMQMYQILTVRSLEQLANKRQWSRIRPEISPLPGPPPKEGGTSGPKLAICSRNNFPKRIRFWQYNFFSFSPYISQTAYPSHSYATGTLVSAIWRLPSSAIIVQRLVVVLGLARSGHSVKDATAITDSSLGIPDKTALPKAHDAVRNLVNPPEDFKTSVLCGLDPANIMECAQTALSFWTYQKAQEL</sequence>
<name>A0A177ETE5_9EURO</name>
<evidence type="ECO:0000313" key="1">
    <source>
        <dbReference type="EMBL" id="OAG34332.1"/>
    </source>
</evidence>
<proteinExistence type="predicted"/>
<dbReference type="GO" id="GO:0061630">
    <property type="term" value="F:ubiquitin protein ligase activity"/>
    <property type="evidence" value="ECO:0007669"/>
    <property type="project" value="InterPro"/>
</dbReference>
<dbReference type="PANTHER" id="PTHR14305:SF0">
    <property type="entry name" value="E3 UBIQUITIN-PROTEIN LIGASE CCNB1IP1"/>
    <property type="match status" value="1"/>
</dbReference>
<protein>
    <submittedName>
        <fullName evidence="1">Uncharacterized protein</fullName>
    </submittedName>
</protein>